<dbReference type="Pfam" id="PF00089">
    <property type="entry name" value="Trypsin"/>
    <property type="match status" value="1"/>
</dbReference>
<dbReference type="GO" id="GO:0005615">
    <property type="term" value="C:extracellular space"/>
    <property type="evidence" value="ECO:0007669"/>
    <property type="project" value="TreeGrafter"/>
</dbReference>
<sequence>MSDDLMLMNTFLYDRQQCKNNYANVILSDGSKARIVGVEFDLHNFCAYHKIDNTVVDNCQGDSGGAMFFEVANRYYVIGVVSFGYECAYRYSIVPGVYANVTHVIDWIKPYLSDRETSRHGGAIKRIARSPSLPARGAR</sequence>
<dbReference type="Gene3D" id="2.40.10.10">
    <property type="entry name" value="Trypsin-like serine proteases"/>
    <property type="match status" value="1"/>
</dbReference>
<dbReference type="InterPro" id="IPR001254">
    <property type="entry name" value="Trypsin_dom"/>
</dbReference>
<dbReference type="GO" id="GO:0004252">
    <property type="term" value="F:serine-type endopeptidase activity"/>
    <property type="evidence" value="ECO:0007669"/>
    <property type="project" value="InterPro"/>
</dbReference>
<evidence type="ECO:0000256" key="1">
    <source>
        <dbReference type="ARBA" id="ARBA00004613"/>
    </source>
</evidence>
<evidence type="ECO:0000313" key="7">
    <source>
        <dbReference type="Proteomes" id="UP001190700"/>
    </source>
</evidence>
<dbReference type="InterPro" id="IPR050127">
    <property type="entry name" value="Serine_Proteases_S1"/>
</dbReference>
<feature type="domain" description="Peptidase S1" evidence="5">
    <location>
        <begin position="1"/>
        <end position="113"/>
    </location>
</feature>
<gene>
    <name evidence="6" type="ORF">CYMTET_42412</name>
</gene>
<comment type="subcellular location">
    <subcellularLocation>
        <location evidence="1">Secreted</location>
    </subcellularLocation>
</comment>
<dbReference type="AlphaFoldDB" id="A0AAE0C5H6"/>
<keyword evidence="3" id="KW-0645">Protease</keyword>
<dbReference type="GO" id="GO:0006508">
    <property type="term" value="P:proteolysis"/>
    <property type="evidence" value="ECO:0007669"/>
    <property type="project" value="UniProtKB-KW"/>
</dbReference>
<name>A0AAE0C5H6_9CHLO</name>
<protein>
    <recommendedName>
        <fullName evidence="5">Peptidase S1 domain-containing protein</fullName>
    </recommendedName>
</protein>
<dbReference type="PROSITE" id="PS50240">
    <property type="entry name" value="TRYPSIN_DOM"/>
    <property type="match status" value="1"/>
</dbReference>
<keyword evidence="2" id="KW-0964">Secreted</keyword>
<accession>A0AAE0C5H6</accession>
<evidence type="ECO:0000256" key="2">
    <source>
        <dbReference type="ARBA" id="ARBA00022525"/>
    </source>
</evidence>
<keyword evidence="4" id="KW-0378">Hydrolase</keyword>
<evidence type="ECO:0000256" key="4">
    <source>
        <dbReference type="ARBA" id="ARBA00022801"/>
    </source>
</evidence>
<dbReference type="PANTHER" id="PTHR24264">
    <property type="entry name" value="TRYPSIN-RELATED"/>
    <property type="match status" value="1"/>
</dbReference>
<evidence type="ECO:0000313" key="6">
    <source>
        <dbReference type="EMBL" id="KAK3248118.1"/>
    </source>
</evidence>
<evidence type="ECO:0000259" key="5">
    <source>
        <dbReference type="PROSITE" id="PS50240"/>
    </source>
</evidence>
<dbReference type="PANTHER" id="PTHR24264:SF65">
    <property type="entry name" value="SRCR DOMAIN-CONTAINING PROTEIN"/>
    <property type="match status" value="1"/>
</dbReference>
<organism evidence="6 7">
    <name type="scientific">Cymbomonas tetramitiformis</name>
    <dbReference type="NCBI Taxonomy" id="36881"/>
    <lineage>
        <taxon>Eukaryota</taxon>
        <taxon>Viridiplantae</taxon>
        <taxon>Chlorophyta</taxon>
        <taxon>Pyramimonadophyceae</taxon>
        <taxon>Pyramimonadales</taxon>
        <taxon>Pyramimonadaceae</taxon>
        <taxon>Cymbomonas</taxon>
    </lineage>
</organism>
<proteinExistence type="predicted"/>
<reference evidence="6 7" key="1">
    <citation type="journal article" date="2015" name="Genome Biol. Evol.">
        <title>Comparative Genomics of a Bacterivorous Green Alga Reveals Evolutionary Causalities and Consequences of Phago-Mixotrophic Mode of Nutrition.</title>
        <authorList>
            <person name="Burns J.A."/>
            <person name="Paasch A."/>
            <person name="Narechania A."/>
            <person name="Kim E."/>
        </authorList>
    </citation>
    <scope>NUCLEOTIDE SEQUENCE [LARGE SCALE GENOMIC DNA]</scope>
    <source>
        <strain evidence="6 7">PLY_AMNH</strain>
    </source>
</reference>
<dbReference type="SUPFAM" id="SSF50494">
    <property type="entry name" value="Trypsin-like serine proteases"/>
    <property type="match status" value="1"/>
</dbReference>
<dbReference type="Proteomes" id="UP001190700">
    <property type="component" value="Unassembled WGS sequence"/>
</dbReference>
<keyword evidence="7" id="KW-1185">Reference proteome</keyword>
<dbReference type="EMBL" id="LGRX02028396">
    <property type="protein sequence ID" value="KAK3248118.1"/>
    <property type="molecule type" value="Genomic_DNA"/>
</dbReference>
<evidence type="ECO:0000256" key="3">
    <source>
        <dbReference type="ARBA" id="ARBA00022670"/>
    </source>
</evidence>
<dbReference type="InterPro" id="IPR009003">
    <property type="entry name" value="Peptidase_S1_PA"/>
</dbReference>
<dbReference type="InterPro" id="IPR043504">
    <property type="entry name" value="Peptidase_S1_PA_chymotrypsin"/>
</dbReference>
<comment type="caution">
    <text evidence="6">The sequence shown here is derived from an EMBL/GenBank/DDBJ whole genome shotgun (WGS) entry which is preliminary data.</text>
</comment>